<name>A0A8G0L7Y6_9HYPO</name>
<keyword evidence="4" id="KW-1185">Reference proteome</keyword>
<reference evidence="3 4" key="1">
    <citation type="journal article" date="2021" name="BMC Genomics">
        <title>Telomere-to-telomere genome assembly of asparaginase-producing Trichoderma simmonsii.</title>
        <authorList>
            <person name="Chung D."/>
            <person name="Kwon Y.M."/>
            <person name="Yang Y."/>
        </authorList>
    </citation>
    <scope>NUCLEOTIDE SEQUENCE [LARGE SCALE GENOMIC DNA]</scope>
    <source>
        <strain evidence="3 4">GH-Sj1</strain>
    </source>
</reference>
<accession>A0A8G0L7Y6</accession>
<sequence>MKHRQNLNRPSGMTKWPQSQPLGFQNEDDQFAVTVEPAWASRNKHMDRALSEMIRPLVRDIQQKILQATDERRGAQIMISLYRSVCVQVIGFIWITMGSPNLNPLDPDRRLGIPLLSLFDCMVSMAIDVRLW</sequence>
<evidence type="ECO:0000313" key="3">
    <source>
        <dbReference type="EMBL" id="QYS95844.1"/>
    </source>
</evidence>
<feature type="compositionally biased region" description="Polar residues" evidence="1">
    <location>
        <begin position="7"/>
        <end position="22"/>
    </location>
</feature>
<gene>
    <name evidence="3" type="ORF">H0G86_003116</name>
</gene>
<dbReference type="AlphaFoldDB" id="A0A8G0L7Y6"/>
<feature type="transmembrane region" description="Helical" evidence="2">
    <location>
        <begin position="81"/>
        <end position="99"/>
    </location>
</feature>
<evidence type="ECO:0000256" key="1">
    <source>
        <dbReference type="SAM" id="MobiDB-lite"/>
    </source>
</evidence>
<dbReference type="Proteomes" id="UP000826661">
    <property type="component" value="Chromosome II"/>
</dbReference>
<evidence type="ECO:0000256" key="2">
    <source>
        <dbReference type="SAM" id="Phobius"/>
    </source>
</evidence>
<feature type="region of interest" description="Disordered" evidence="1">
    <location>
        <begin position="1"/>
        <end position="22"/>
    </location>
</feature>
<organism evidence="3 4">
    <name type="scientific">Trichoderma simmonsii</name>
    <dbReference type="NCBI Taxonomy" id="1491479"/>
    <lineage>
        <taxon>Eukaryota</taxon>
        <taxon>Fungi</taxon>
        <taxon>Dikarya</taxon>
        <taxon>Ascomycota</taxon>
        <taxon>Pezizomycotina</taxon>
        <taxon>Sordariomycetes</taxon>
        <taxon>Hypocreomycetidae</taxon>
        <taxon>Hypocreales</taxon>
        <taxon>Hypocreaceae</taxon>
        <taxon>Trichoderma</taxon>
    </lineage>
</organism>
<evidence type="ECO:0000313" key="4">
    <source>
        <dbReference type="Proteomes" id="UP000826661"/>
    </source>
</evidence>
<dbReference type="EMBL" id="CP075865">
    <property type="protein sequence ID" value="QYS95844.1"/>
    <property type="molecule type" value="Genomic_DNA"/>
</dbReference>
<keyword evidence="2" id="KW-0472">Membrane</keyword>
<proteinExistence type="predicted"/>
<keyword evidence="2" id="KW-0812">Transmembrane</keyword>
<protein>
    <submittedName>
        <fullName evidence="3">Uncharacterized protein</fullName>
    </submittedName>
</protein>
<keyword evidence="2" id="KW-1133">Transmembrane helix</keyword>